<comment type="caution">
    <text evidence="11">The sequence shown here is derived from an EMBL/GenBank/DDBJ whole genome shotgun (WGS) entry which is preliminary data.</text>
</comment>
<dbReference type="OrthoDB" id="9787851at2"/>
<comment type="subcellular location">
    <subcellularLocation>
        <location evidence="1">Cell membrane</location>
        <topology evidence="1">Peripheral membrane protein</topology>
    </subcellularLocation>
</comment>
<dbReference type="EMBL" id="RRCT01000007">
    <property type="protein sequence ID" value="RQW74812.1"/>
    <property type="molecule type" value="Genomic_DNA"/>
</dbReference>
<evidence type="ECO:0000256" key="8">
    <source>
        <dbReference type="ARBA" id="ARBA00023065"/>
    </source>
</evidence>
<name>A0A3N9UQJ1_9BACI</name>
<evidence type="ECO:0000256" key="1">
    <source>
        <dbReference type="ARBA" id="ARBA00004202"/>
    </source>
</evidence>
<evidence type="ECO:0000313" key="12">
    <source>
        <dbReference type="Proteomes" id="UP000274033"/>
    </source>
</evidence>
<keyword evidence="9" id="KW-0472">Membrane</keyword>
<keyword evidence="12" id="KW-1185">Reference proteome</keyword>
<dbReference type="PROSITE" id="PS50893">
    <property type="entry name" value="ABC_TRANSPORTER_2"/>
    <property type="match status" value="1"/>
</dbReference>
<evidence type="ECO:0000256" key="9">
    <source>
        <dbReference type="ARBA" id="ARBA00023136"/>
    </source>
</evidence>
<gene>
    <name evidence="11" type="ORF">EBB45_09415</name>
</gene>
<feature type="domain" description="ABC transporter" evidence="10">
    <location>
        <begin position="4"/>
        <end position="240"/>
    </location>
</feature>
<dbReference type="SUPFAM" id="SSF52540">
    <property type="entry name" value="P-loop containing nucleoside triphosphate hydrolases"/>
    <property type="match status" value="1"/>
</dbReference>
<dbReference type="Pfam" id="PF00005">
    <property type="entry name" value="ABC_tran"/>
    <property type="match status" value="1"/>
</dbReference>
<dbReference type="GO" id="GO:0016887">
    <property type="term" value="F:ATP hydrolysis activity"/>
    <property type="evidence" value="ECO:0007669"/>
    <property type="project" value="InterPro"/>
</dbReference>
<dbReference type="PANTHER" id="PTHR42771">
    <property type="entry name" value="IRON(3+)-HYDROXAMATE IMPORT ATP-BINDING PROTEIN FHUC"/>
    <property type="match status" value="1"/>
</dbReference>
<dbReference type="RefSeq" id="WP_124764236.1">
    <property type="nucleotide sequence ID" value="NZ_JAFBDY010000006.1"/>
</dbReference>
<dbReference type="SMART" id="SM00382">
    <property type="entry name" value="AAA"/>
    <property type="match status" value="1"/>
</dbReference>
<evidence type="ECO:0000256" key="5">
    <source>
        <dbReference type="ARBA" id="ARBA00022741"/>
    </source>
</evidence>
<dbReference type="InterPro" id="IPR003439">
    <property type="entry name" value="ABC_transporter-like_ATP-bd"/>
</dbReference>
<protein>
    <submittedName>
        <fullName evidence="11">ABC transporter ATP-binding protein</fullName>
    </submittedName>
</protein>
<keyword evidence="4" id="KW-0410">Iron transport</keyword>
<dbReference type="GO" id="GO:0006826">
    <property type="term" value="P:iron ion transport"/>
    <property type="evidence" value="ECO:0007669"/>
    <property type="project" value="UniProtKB-KW"/>
</dbReference>
<dbReference type="GO" id="GO:0005524">
    <property type="term" value="F:ATP binding"/>
    <property type="evidence" value="ECO:0007669"/>
    <property type="project" value="UniProtKB-KW"/>
</dbReference>
<dbReference type="AlphaFoldDB" id="A0A3N9UQJ1"/>
<keyword evidence="2" id="KW-0813">Transport</keyword>
<organism evidence="11 12">
    <name type="scientific">Lysinibacillus composti</name>
    <dbReference type="NCBI Taxonomy" id="720633"/>
    <lineage>
        <taxon>Bacteria</taxon>
        <taxon>Bacillati</taxon>
        <taxon>Bacillota</taxon>
        <taxon>Bacilli</taxon>
        <taxon>Bacillales</taxon>
        <taxon>Bacillaceae</taxon>
        <taxon>Lysinibacillus</taxon>
    </lineage>
</organism>
<dbReference type="FunFam" id="3.40.50.300:FF:000134">
    <property type="entry name" value="Iron-enterobactin ABC transporter ATP-binding protein"/>
    <property type="match status" value="1"/>
</dbReference>
<dbReference type="CDD" id="cd03214">
    <property type="entry name" value="ABC_Iron-Siderophores_B12_Hemin"/>
    <property type="match status" value="1"/>
</dbReference>
<dbReference type="PANTHER" id="PTHR42771:SF2">
    <property type="entry name" value="IRON(3+)-HYDROXAMATE IMPORT ATP-BINDING PROTEIN FHUC"/>
    <property type="match status" value="1"/>
</dbReference>
<keyword evidence="3" id="KW-1003">Cell membrane</keyword>
<keyword evidence="6 11" id="KW-0067">ATP-binding</keyword>
<evidence type="ECO:0000256" key="2">
    <source>
        <dbReference type="ARBA" id="ARBA00022448"/>
    </source>
</evidence>
<keyword evidence="5" id="KW-0547">Nucleotide-binding</keyword>
<dbReference type="InterPro" id="IPR051535">
    <property type="entry name" value="Siderophore_ABC-ATPase"/>
</dbReference>
<keyword evidence="7" id="KW-0408">Iron</keyword>
<proteinExistence type="predicted"/>
<dbReference type="InterPro" id="IPR027417">
    <property type="entry name" value="P-loop_NTPase"/>
</dbReference>
<evidence type="ECO:0000256" key="6">
    <source>
        <dbReference type="ARBA" id="ARBA00022840"/>
    </source>
</evidence>
<reference evidence="11 12" key="1">
    <citation type="journal article" date="2013" name="J. Microbiol.">
        <title>Lysinibacillus chungkukjangi sp. nov., isolated from Chungkukjang, Korean fermented soybean food.</title>
        <authorList>
            <person name="Kim S.J."/>
            <person name="Jang Y.H."/>
            <person name="Hamada M."/>
            <person name="Ahn J.H."/>
            <person name="Weon H.Y."/>
            <person name="Suzuki K."/>
            <person name="Whang K.S."/>
            <person name="Kwon S.W."/>
        </authorList>
    </citation>
    <scope>NUCLEOTIDE SEQUENCE [LARGE SCALE GENOMIC DNA]</scope>
    <source>
        <strain evidence="11 12">MCCC 1A12701</strain>
    </source>
</reference>
<evidence type="ECO:0000256" key="4">
    <source>
        <dbReference type="ARBA" id="ARBA00022496"/>
    </source>
</evidence>
<dbReference type="Proteomes" id="UP000274033">
    <property type="component" value="Unassembled WGS sequence"/>
</dbReference>
<dbReference type="InterPro" id="IPR017871">
    <property type="entry name" value="ABC_transporter-like_CS"/>
</dbReference>
<evidence type="ECO:0000259" key="10">
    <source>
        <dbReference type="PROSITE" id="PS50893"/>
    </source>
</evidence>
<dbReference type="Gene3D" id="3.40.50.300">
    <property type="entry name" value="P-loop containing nucleotide triphosphate hydrolases"/>
    <property type="match status" value="1"/>
</dbReference>
<sequence length="272" mass="30306">MHAIETKDLTLSYGDSIIIDQLNIEIPKGEITIFIGGNGCGKSTLLRSIARLLKPKLGAVLLEGKAISKMSTKEVAKQMAILPQSPNAPEGLTVLQLVKQGRFPYQSLLKQWTEEDEQKVNDALIATGIEDLKDRPVDSLSGGQRQRAWIAMTLAQDTDIILLDEPTTYLDMTHQIEILDLLFELNEKENRTIVMVLHDLNLACRYAHNIVAIKNRCIFSQGKPENVVTRDLVKCVFEMECEISKDPLFGTPLCIPYGRGRNIHKQAVGVNA</sequence>
<evidence type="ECO:0000256" key="3">
    <source>
        <dbReference type="ARBA" id="ARBA00022475"/>
    </source>
</evidence>
<keyword evidence="8" id="KW-0406">Ion transport</keyword>
<evidence type="ECO:0000313" key="11">
    <source>
        <dbReference type="EMBL" id="RQW74812.1"/>
    </source>
</evidence>
<dbReference type="GO" id="GO:0005886">
    <property type="term" value="C:plasma membrane"/>
    <property type="evidence" value="ECO:0007669"/>
    <property type="project" value="UniProtKB-SubCell"/>
</dbReference>
<dbReference type="PROSITE" id="PS00211">
    <property type="entry name" value="ABC_TRANSPORTER_1"/>
    <property type="match status" value="1"/>
</dbReference>
<evidence type="ECO:0000256" key="7">
    <source>
        <dbReference type="ARBA" id="ARBA00023004"/>
    </source>
</evidence>
<accession>A0A3N9UQJ1</accession>
<dbReference type="InterPro" id="IPR003593">
    <property type="entry name" value="AAA+_ATPase"/>
</dbReference>